<accession>A0A6J4U8C1</accession>
<protein>
    <submittedName>
        <fullName evidence="3">Uncharacterized protein</fullName>
    </submittedName>
</protein>
<keyword evidence="2" id="KW-1133">Transmembrane helix</keyword>
<gene>
    <name evidence="3" type="ORF">AVDCRST_MAG73-2169</name>
</gene>
<feature type="transmembrane region" description="Helical" evidence="2">
    <location>
        <begin position="42"/>
        <end position="61"/>
    </location>
</feature>
<reference evidence="3" key="1">
    <citation type="submission" date="2020-02" db="EMBL/GenBank/DDBJ databases">
        <authorList>
            <person name="Meier V. D."/>
        </authorList>
    </citation>
    <scope>NUCLEOTIDE SEQUENCE</scope>
    <source>
        <strain evidence="3">AVDCRST_MAG73</strain>
    </source>
</reference>
<feature type="region of interest" description="Disordered" evidence="1">
    <location>
        <begin position="83"/>
        <end position="104"/>
    </location>
</feature>
<evidence type="ECO:0000313" key="3">
    <source>
        <dbReference type="EMBL" id="CAA9543386.1"/>
    </source>
</evidence>
<dbReference type="AlphaFoldDB" id="A0A6J4U8C1"/>
<dbReference type="EMBL" id="CADCWE010000136">
    <property type="protein sequence ID" value="CAA9543386.1"/>
    <property type="molecule type" value="Genomic_DNA"/>
</dbReference>
<organism evidence="3">
    <name type="scientific">uncultured Thermomicrobiales bacterium</name>
    <dbReference type="NCBI Taxonomy" id="1645740"/>
    <lineage>
        <taxon>Bacteria</taxon>
        <taxon>Pseudomonadati</taxon>
        <taxon>Thermomicrobiota</taxon>
        <taxon>Thermomicrobia</taxon>
        <taxon>Thermomicrobiales</taxon>
        <taxon>environmental samples</taxon>
    </lineage>
</organism>
<keyword evidence="2" id="KW-0472">Membrane</keyword>
<evidence type="ECO:0000256" key="1">
    <source>
        <dbReference type="SAM" id="MobiDB-lite"/>
    </source>
</evidence>
<keyword evidence="2" id="KW-0812">Transmembrane</keyword>
<evidence type="ECO:0000256" key="2">
    <source>
        <dbReference type="SAM" id="Phobius"/>
    </source>
</evidence>
<name>A0A6J4U8C1_9BACT</name>
<proteinExistence type="predicted"/>
<sequence>MPPGLPVDPAPCDPPLILPGIAPVGSGLLVACFPGSGAMSSIWAIGFPAIVFGGLPIGLGPRFRRAWSKMRAGGRPAVSRWPFRPRVATGPGADLGVRPDRSIR</sequence>